<sequence length="74" mass="8427">MRRHHSGLYEKDFLTSLYSSFGLAFVLLEDKANINLLLFTGISFTLISSLIVLSAFCTLEGVKRYRQQGNLVLR</sequence>
<protein>
    <submittedName>
        <fullName evidence="2">Uncharacterized protein</fullName>
    </submittedName>
</protein>
<reference evidence="2 3" key="1">
    <citation type="submission" date="2020-02" db="EMBL/GenBank/DDBJ databases">
        <authorList>
            <person name="Hogendoorn C."/>
        </authorList>
    </citation>
    <scope>NUCLEOTIDE SEQUENCE [LARGE SCALE GENOMIC DNA]</scope>
    <source>
        <strain evidence="2">METHB21</strain>
    </source>
</reference>
<feature type="transmembrane region" description="Helical" evidence="1">
    <location>
        <begin position="34"/>
        <end position="59"/>
    </location>
</feature>
<comment type="caution">
    <text evidence="2">The sequence shown here is derived from an EMBL/GenBank/DDBJ whole genome shotgun (WGS) entry which is preliminary data.</text>
</comment>
<name>A0A8S0Y5K0_9GAMM</name>
<dbReference type="Proteomes" id="UP000494216">
    <property type="component" value="Unassembled WGS sequence"/>
</dbReference>
<gene>
    <name evidence="2" type="ORF">METHB2_10088</name>
</gene>
<evidence type="ECO:0000313" key="3">
    <source>
        <dbReference type="Proteomes" id="UP000494216"/>
    </source>
</evidence>
<keyword evidence="1" id="KW-1133">Transmembrane helix</keyword>
<evidence type="ECO:0000256" key="1">
    <source>
        <dbReference type="SAM" id="Phobius"/>
    </source>
</evidence>
<proteinExistence type="predicted"/>
<dbReference type="AlphaFoldDB" id="A0A8S0Y5K0"/>
<keyword evidence="1" id="KW-0812">Transmembrane</keyword>
<keyword evidence="3" id="KW-1185">Reference proteome</keyword>
<accession>A0A8S0Y5K0</accession>
<keyword evidence="1" id="KW-0472">Membrane</keyword>
<evidence type="ECO:0000313" key="2">
    <source>
        <dbReference type="EMBL" id="CAA9889248.1"/>
    </source>
</evidence>
<feature type="transmembrane region" description="Helical" evidence="1">
    <location>
        <begin position="12"/>
        <end position="28"/>
    </location>
</feature>
<organism evidence="2 3">
    <name type="scientific">Candidatus Methylobacter favarea</name>
    <dbReference type="NCBI Taxonomy" id="2707345"/>
    <lineage>
        <taxon>Bacteria</taxon>
        <taxon>Pseudomonadati</taxon>
        <taxon>Pseudomonadota</taxon>
        <taxon>Gammaproteobacteria</taxon>
        <taxon>Methylococcales</taxon>
        <taxon>Methylococcaceae</taxon>
        <taxon>Methylobacter</taxon>
    </lineage>
</organism>
<dbReference type="EMBL" id="CADCXN010000001">
    <property type="protein sequence ID" value="CAA9889248.1"/>
    <property type="molecule type" value="Genomic_DNA"/>
</dbReference>